<dbReference type="SUPFAM" id="SSF53756">
    <property type="entry name" value="UDP-Glycosyltransferase/glycogen phosphorylase"/>
    <property type="match status" value="1"/>
</dbReference>
<protein>
    <submittedName>
        <fullName evidence="3">Glycosyltransferase</fullName>
    </submittedName>
</protein>
<dbReference type="PANTHER" id="PTHR12526:SF636">
    <property type="entry name" value="BLL3647 PROTEIN"/>
    <property type="match status" value="1"/>
</dbReference>
<dbReference type="Gene3D" id="3.40.50.2000">
    <property type="entry name" value="Glycogen Phosphorylase B"/>
    <property type="match status" value="2"/>
</dbReference>
<reference evidence="3 4" key="1">
    <citation type="submission" date="2018-09" db="EMBL/GenBank/DDBJ databases">
        <authorList>
            <person name="Zhu H."/>
        </authorList>
    </citation>
    <scope>NUCLEOTIDE SEQUENCE [LARGE SCALE GENOMIC DNA]</scope>
    <source>
        <strain evidence="3 4">K2W22B-5</strain>
    </source>
</reference>
<dbReference type="InterPro" id="IPR028098">
    <property type="entry name" value="Glyco_trans_4-like_N"/>
</dbReference>
<proteinExistence type="predicted"/>
<dbReference type="CDD" id="cd03801">
    <property type="entry name" value="GT4_PimA-like"/>
    <property type="match status" value="1"/>
</dbReference>
<dbReference type="AlphaFoldDB" id="A0A418W2X3"/>
<organism evidence="3 4">
    <name type="scientific">Azospirillum cavernae</name>
    <dbReference type="NCBI Taxonomy" id="2320860"/>
    <lineage>
        <taxon>Bacteria</taxon>
        <taxon>Pseudomonadati</taxon>
        <taxon>Pseudomonadota</taxon>
        <taxon>Alphaproteobacteria</taxon>
        <taxon>Rhodospirillales</taxon>
        <taxon>Azospirillaceae</taxon>
        <taxon>Azospirillum</taxon>
    </lineage>
</organism>
<accession>A0A418W2X3</accession>
<evidence type="ECO:0000259" key="2">
    <source>
        <dbReference type="Pfam" id="PF13439"/>
    </source>
</evidence>
<keyword evidence="4" id="KW-1185">Reference proteome</keyword>
<comment type="caution">
    <text evidence="3">The sequence shown here is derived from an EMBL/GenBank/DDBJ whole genome shotgun (WGS) entry which is preliminary data.</text>
</comment>
<dbReference type="RefSeq" id="WP_119829972.1">
    <property type="nucleotide sequence ID" value="NZ_QYUL01000001.1"/>
</dbReference>
<keyword evidence="3" id="KW-0808">Transferase</keyword>
<dbReference type="Proteomes" id="UP000283458">
    <property type="component" value="Unassembled WGS sequence"/>
</dbReference>
<evidence type="ECO:0000313" key="3">
    <source>
        <dbReference type="EMBL" id="RJF84329.1"/>
    </source>
</evidence>
<dbReference type="OrthoDB" id="9790710at2"/>
<dbReference type="Pfam" id="PF00534">
    <property type="entry name" value="Glycos_transf_1"/>
    <property type="match status" value="1"/>
</dbReference>
<evidence type="ECO:0000313" key="4">
    <source>
        <dbReference type="Proteomes" id="UP000283458"/>
    </source>
</evidence>
<dbReference type="Pfam" id="PF13439">
    <property type="entry name" value="Glyco_transf_4"/>
    <property type="match status" value="1"/>
</dbReference>
<dbReference type="GO" id="GO:0016757">
    <property type="term" value="F:glycosyltransferase activity"/>
    <property type="evidence" value="ECO:0007669"/>
    <property type="project" value="InterPro"/>
</dbReference>
<dbReference type="InterPro" id="IPR001296">
    <property type="entry name" value="Glyco_trans_1"/>
</dbReference>
<sequence length="392" mass="42137">MPTPMPRAKRTLLHVYATFAIGGPQTRFAQLANHFGDAYRHVVIAMDGRTDAASRLNPGLDVELMAQPPRQGRGGWALWRVLRARLDALRPDLLITSNWGSMDWALANLDGRTPHLHMEDGFGPEEAERQLARRVWVRRLALRRSLVLLPSLTLDRIARKVWRLPETRLIHAPNGVDCARFAAAPDRAFATACGLPDDGLPVVGTVAALRAEKNLRRLLDAFAQATANRPARLVIVGEGGERAALTAHAAALGLGERVVFTGACPTPERLLPSFSLFALSSDTEQMPISVLEAMAAGLPLAATSVGDVAAMVAPENRPFIVAKSADGLGRAIAALLDDPARGKTIGQANAAHARDRFDQSRMFSTYRRLFDGDLRAVMENPGAGPAGGSPSG</sequence>
<feature type="domain" description="Glycosyl transferase family 1" evidence="1">
    <location>
        <begin position="197"/>
        <end position="348"/>
    </location>
</feature>
<gene>
    <name evidence="3" type="ORF">D3877_07135</name>
</gene>
<dbReference type="EMBL" id="QYUL01000001">
    <property type="protein sequence ID" value="RJF84329.1"/>
    <property type="molecule type" value="Genomic_DNA"/>
</dbReference>
<name>A0A418W2X3_9PROT</name>
<dbReference type="PANTHER" id="PTHR12526">
    <property type="entry name" value="GLYCOSYLTRANSFERASE"/>
    <property type="match status" value="1"/>
</dbReference>
<feature type="domain" description="Glycosyltransferase subfamily 4-like N-terminal" evidence="2">
    <location>
        <begin position="21"/>
        <end position="180"/>
    </location>
</feature>
<evidence type="ECO:0000259" key="1">
    <source>
        <dbReference type="Pfam" id="PF00534"/>
    </source>
</evidence>